<evidence type="ECO:0008006" key="4">
    <source>
        <dbReference type="Google" id="ProtNLM"/>
    </source>
</evidence>
<gene>
    <name evidence="2" type="ORF">JRO89_XS11G0069700</name>
</gene>
<sequence length="109" mass="12193">MARPSIVPMFSICFMFLLLVEHHATNITDNEAPSPQQQPVQNHTKSAVHIAVQDVRRHNTRSHACSFAKSAVPSACVCLLVFMETRSHVLATITGRPREEDPNVLRTTF</sequence>
<protein>
    <recommendedName>
        <fullName evidence="4">Secreted protein</fullName>
    </recommendedName>
</protein>
<name>A0ABQ8HEW7_9ROSI</name>
<feature type="chain" id="PRO_5046694053" description="Secreted protein" evidence="1">
    <location>
        <begin position="25"/>
        <end position="109"/>
    </location>
</feature>
<keyword evidence="3" id="KW-1185">Reference proteome</keyword>
<organism evidence="2 3">
    <name type="scientific">Xanthoceras sorbifolium</name>
    <dbReference type="NCBI Taxonomy" id="99658"/>
    <lineage>
        <taxon>Eukaryota</taxon>
        <taxon>Viridiplantae</taxon>
        <taxon>Streptophyta</taxon>
        <taxon>Embryophyta</taxon>
        <taxon>Tracheophyta</taxon>
        <taxon>Spermatophyta</taxon>
        <taxon>Magnoliopsida</taxon>
        <taxon>eudicotyledons</taxon>
        <taxon>Gunneridae</taxon>
        <taxon>Pentapetalae</taxon>
        <taxon>rosids</taxon>
        <taxon>malvids</taxon>
        <taxon>Sapindales</taxon>
        <taxon>Sapindaceae</taxon>
        <taxon>Xanthoceroideae</taxon>
        <taxon>Xanthoceras</taxon>
    </lineage>
</organism>
<proteinExistence type="predicted"/>
<keyword evidence="1" id="KW-0732">Signal</keyword>
<dbReference type="Proteomes" id="UP000827721">
    <property type="component" value="Unassembled WGS sequence"/>
</dbReference>
<feature type="signal peptide" evidence="1">
    <location>
        <begin position="1"/>
        <end position="24"/>
    </location>
</feature>
<comment type="caution">
    <text evidence="2">The sequence shown here is derived from an EMBL/GenBank/DDBJ whole genome shotgun (WGS) entry which is preliminary data.</text>
</comment>
<reference evidence="2 3" key="1">
    <citation type="submission" date="2021-02" db="EMBL/GenBank/DDBJ databases">
        <title>Plant Genome Project.</title>
        <authorList>
            <person name="Zhang R.-G."/>
        </authorList>
    </citation>
    <scope>NUCLEOTIDE SEQUENCE [LARGE SCALE GENOMIC DNA]</scope>
    <source>
        <tissue evidence="2">Leaves</tissue>
    </source>
</reference>
<evidence type="ECO:0000313" key="2">
    <source>
        <dbReference type="EMBL" id="KAH7557185.1"/>
    </source>
</evidence>
<accession>A0ABQ8HEW7</accession>
<evidence type="ECO:0000313" key="3">
    <source>
        <dbReference type="Proteomes" id="UP000827721"/>
    </source>
</evidence>
<dbReference type="EMBL" id="JAFEMO010000011">
    <property type="protein sequence ID" value="KAH7557185.1"/>
    <property type="molecule type" value="Genomic_DNA"/>
</dbReference>
<evidence type="ECO:0000256" key="1">
    <source>
        <dbReference type="SAM" id="SignalP"/>
    </source>
</evidence>